<sequence length="189" mass="20270">MVAGELARIEGKRDEATSAYKEAIGAARESGATQWVGLASELAAKFWSTRKAPIVTRVFASEARAAYLQWGARGKVQHLNVRWPHLEATLRADSSSTSSTESTQIDALTVVKTQQVISGEIVLERLVTTLLRAAIENAGAQRGALPLPGGMRSRLWPLPALCRAPRRLAREGLGAGAAMDDPHLCPAYA</sequence>
<dbReference type="EMBL" id="AAMD01000010">
    <property type="protein sequence ID" value="EAU68984.1"/>
    <property type="molecule type" value="Genomic_DNA"/>
</dbReference>
<dbReference type="GO" id="GO:0016301">
    <property type="term" value="F:kinase activity"/>
    <property type="evidence" value="ECO:0007669"/>
    <property type="project" value="UniProtKB-KW"/>
</dbReference>
<gene>
    <name evidence="1" type="ORF">STIAU_0292</name>
</gene>
<protein>
    <submittedName>
        <fullName evidence="1">Serine/threonine kinase with two-component sensor domain</fullName>
    </submittedName>
</protein>
<dbReference type="Proteomes" id="UP000032702">
    <property type="component" value="Unassembled WGS sequence"/>
</dbReference>
<proteinExistence type="predicted"/>
<reference evidence="1 2" key="1">
    <citation type="submission" date="2006-04" db="EMBL/GenBank/DDBJ databases">
        <authorList>
            <person name="Nierman W.C."/>
        </authorList>
    </citation>
    <scope>NUCLEOTIDE SEQUENCE [LARGE SCALE GENOMIC DNA]</scope>
    <source>
        <strain evidence="1 2">DW4/3-1</strain>
    </source>
</reference>
<organism evidence="1 2">
    <name type="scientific">Stigmatella aurantiaca (strain DW4/3-1)</name>
    <dbReference type="NCBI Taxonomy" id="378806"/>
    <lineage>
        <taxon>Bacteria</taxon>
        <taxon>Pseudomonadati</taxon>
        <taxon>Myxococcota</taxon>
        <taxon>Myxococcia</taxon>
        <taxon>Myxococcales</taxon>
        <taxon>Cystobacterineae</taxon>
        <taxon>Archangiaceae</taxon>
        <taxon>Stigmatella</taxon>
    </lineage>
</organism>
<keyword evidence="1" id="KW-0418">Kinase</keyword>
<keyword evidence="1" id="KW-0808">Transferase</keyword>
<evidence type="ECO:0000313" key="2">
    <source>
        <dbReference type="Proteomes" id="UP000032702"/>
    </source>
</evidence>
<dbReference type="AlphaFoldDB" id="Q09B86"/>
<name>Q09B86_STIAD</name>
<comment type="caution">
    <text evidence="1">The sequence shown here is derived from an EMBL/GenBank/DDBJ whole genome shotgun (WGS) entry which is preliminary data.</text>
</comment>
<accession>Q09B86</accession>
<evidence type="ECO:0000313" key="1">
    <source>
        <dbReference type="EMBL" id="EAU68984.1"/>
    </source>
</evidence>